<dbReference type="RefSeq" id="WP_139949139.1">
    <property type="nucleotide sequence ID" value="NZ_CP040899.1"/>
</dbReference>
<sequence>MTTPLTDTVLVLGGTGTTGSRVVAGLRAAGVPARAAGRRTEPPFDWTDPGTWDAVLDGVGRMYLLLPDDVDLPAGFLERAAAAGVHRVVLHSDRAVDLMDVTRLQEAERAVRASGLGWTVIRPDWFAQNFETFFRDAVLEGELALPVGDARQGFVDAQDIADVAVRALTTDDHVGEVLELTGPQALSFAEAADVVGAAAGRTVRFDGTPEAYRAAMGAAGLPLEVVEELVTRFGAVAAAGDTTPTGTVERVLGRPARSLARYAQEAAARGVWA</sequence>
<dbReference type="Pfam" id="PF05368">
    <property type="entry name" value="NmrA"/>
    <property type="match status" value="1"/>
</dbReference>
<dbReference type="Gene3D" id="3.40.50.720">
    <property type="entry name" value="NAD(P)-binding Rossmann-like Domain"/>
    <property type="match status" value="1"/>
</dbReference>
<dbReference type="PANTHER" id="PTHR43162:SF1">
    <property type="entry name" value="PRESTALK A DIFFERENTIATION PROTEIN A"/>
    <property type="match status" value="1"/>
</dbReference>
<organism evidence="2 3">
    <name type="scientific">Georgenia wutianyii</name>
    <dbReference type="NCBI Taxonomy" id="2585135"/>
    <lineage>
        <taxon>Bacteria</taxon>
        <taxon>Bacillati</taxon>
        <taxon>Actinomycetota</taxon>
        <taxon>Actinomycetes</taxon>
        <taxon>Micrococcales</taxon>
        <taxon>Bogoriellaceae</taxon>
        <taxon>Georgenia</taxon>
    </lineage>
</organism>
<keyword evidence="3" id="KW-1185">Reference proteome</keyword>
<feature type="domain" description="NmrA-like" evidence="1">
    <location>
        <begin position="107"/>
        <end position="259"/>
    </location>
</feature>
<dbReference type="InterPro" id="IPR008030">
    <property type="entry name" value="NmrA-like"/>
</dbReference>
<gene>
    <name evidence="2" type="ORF">FE251_14645</name>
</gene>
<proteinExistence type="predicted"/>
<dbReference type="Gene3D" id="3.90.25.10">
    <property type="entry name" value="UDP-galactose 4-epimerase, domain 1"/>
    <property type="match status" value="1"/>
</dbReference>
<dbReference type="Proteomes" id="UP000313948">
    <property type="component" value="Chromosome"/>
</dbReference>
<dbReference type="PANTHER" id="PTHR43162">
    <property type="match status" value="1"/>
</dbReference>
<evidence type="ECO:0000259" key="1">
    <source>
        <dbReference type="Pfam" id="PF05368"/>
    </source>
</evidence>
<reference evidence="2 3" key="1">
    <citation type="submission" date="2019-05" db="EMBL/GenBank/DDBJ databases">
        <title>Georgenia *** sp. nov., and Georgenia *** sp. nov., isolated from the intestinal contents of plateau pika (Ochotona curzoniae) in the Qinghai-Tibet plateau of China.</title>
        <authorList>
            <person name="Tian Z."/>
        </authorList>
    </citation>
    <scope>NUCLEOTIDE SEQUENCE [LARGE SCALE GENOMIC DNA]</scope>
    <source>
        <strain evidence="2 3">Z294</strain>
    </source>
</reference>
<accession>A0ABX5VQY4</accession>
<dbReference type="InterPro" id="IPR051604">
    <property type="entry name" value="Ergot_Alk_Oxidoreductase"/>
</dbReference>
<dbReference type="InterPro" id="IPR036291">
    <property type="entry name" value="NAD(P)-bd_dom_sf"/>
</dbReference>
<protein>
    <submittedName>
        <fullName evidence="2">NmrA family transcriptional regulator</fullName>
    </submittedName>
</protein>
<dbReference type="EMBL" id="CP040899">
    <property type="protein sequence ID" value="QDB80473.1"/>
    <property type="molecule type" value="Genomic_DNA"/>
</dbReference>
<evidence type="ECO:0000313" key="3">
    <source>
        <dbReference type="Proteomes" id="UP000313948"/>
    </source>
</evidence>
<evidence type="ECO:0000313" key="2">
    <source>
        <dbReference type="EMBL" id="QDB80473.1"/>
    </source>
</evidence>
<name>A0ABX5VQY4_9MICO</name>
<dbReference type="SUPFAM" id="SSF51735">
    <property type="entry name" value="NAD(P)-binding Rossmann-fold domains"/>
    <property type="match status" value="1"/>
</dbReference>